<sequence length="110" mass="12390">MVDVCNKQEVQNGKKSVSQQNICDCLFYIPSKYKTSSETFATASYIPSMQETLSLNESCFWEGCHCISMEALCTAFKCILTGFTSESFSVALRRMHSHLECQLSNLAHNQ</sequence>
<organism evidence="1">
    <name type="scientific">Ditylum brightwellii</name>
    <dbReference type="NCBI Taxonomy" id="49249"/>
    <lineage>
        <taxon>Eukaryota</taxon>
        <taxon>Sar</taxon>
        <taxon>Stramenopiles</taxon>
        <taxon>Ochrophyta</taxon>
        <taxon>Bacillariophyta</taxon>
        <taxon>Mediophyceae</taxon>
        <taxon>Lithodesmiophycidae</taxon>
        <taxon>Lithodesmiales</taxon>
        <taxon>Lithodesmiaceae</taxon>
        <taxon>Ditylum</taxon>
    </lineage>
</organism>
<evidence type="ECO:0000313" key="1">
    <source>
        <dbReference type="EMBL" id="CAD9353996.1"/>
    </source>
</evidence>
<protein>
    <submittedName>
        <fullName evidence="1">Uncharacterized protein</fullName>
    </submittedName>
</protein>
<proteinExistence type="predicted"/>
<gene>
    <name evidence="1" type="ORF">DBRI1063_LOCUS23256</name>
</gene>
<dbReference type="AlphaFoldDB" id="A0A7S2ESJ9"/>
<accession>A0A7S2ESJ9</accession>
<dbReference type="EMBL" id="HBGN01036266">
    <property type="protein sequence ID" value="CAD9353996.1"/>
    <property type="molecule type" value="Transcribed_RNA"/>
</dbReference>
<name>A0A7S2ESJ9_9STRA</name>
<reference evidence="1" key="1">
    <citation type="submission" date="2021-01" db="EMBL/GenBank/DDBJ databases">
        <authorList>
            <person name="Corre E."/>
            <person name="Pelletier E."/>
            <person name="Niang G."/>
            <person name="Scheremetjew M."/>
            <person name="Finn R."/>
            <person name="Kale V."/>
            <person name="Holt S."/>
            <person name="Cochrane G."/>
            <person name="Meng A."/>
            <person name="Brown T."/>
            <person name="Cohen L."/>
        </authorList>
    </citation>
    <scope>NUCLEOTIDE SEQUENCE</scope>
    <source>
        <strain evidence="1">Pop2</strain>
    </source>
</reference>